<evidence type="ECO:0000313" key="6">
    <source>
        <dbReference type="Proteomes" id="UP000832011"/>
    </source>
</evidence>
<evidence type="ECO:0000313" key="5">
    <source>
        <dbReference type="EMBL" id="UOO89615.1"/>
    </source>
</evidence>
<evidence type="ECO:0000256" key="4">
    <source>
        <dbReference type="RuleBase" id="RU003939"/>
    </source>
</evidence>
<dbReference type="PANTHER" id="PTHR33175">
    <property type="entry name" value="DNA-BINDING PROTEIN HU"/>
    <property type="match status" value="1"/>
</dbReference>
<name>A0ABY4E2J8_9NEIS</name>
<reference evidence="5 6" key="1">
    <citation type="journal article" date="2022" name="Res Sq">
        <title>Evolution of multicellular longitudinally dividing oral cavity symbionts (Neisseriaceae).</title>
        <authorList>
            <person name="Nyongesa S."/>
            <person name="Weber P."/>
            <person name="Bernet E."/>
            <person name="Pullido F."/>
            <person name="Nieckarz M."/>
            <person name="Delaby M."/>
            <person name="Nieves C."/>
            <person name="Viehboeck T."/>
            <person name="Krause N."/>
            <person name="Rivera-Millot A."/>
            <person name="Nakamura A."/>
            <person name="Vischer N."/>
            <person name="VanNieuwenhze M."/>
            <person name="Brun Y."/>
            <person name="Cava F."/>
            <person name="Bulgheresi S."/>
            <person name="Veyrier F."/>
        </authorList>
    </citation>
    <scope>NUCLEOTIDE SEQUENCE [LARGE SCALE GENOMIC DNA]</scope>
    <source>
        <strain evidence="5 6">SN4</strain>
    </source>
</reference>
<accession>A0ABY4E2J8</accession>
<dbReference type="PANTHER" id="PTHR33175:SF3">
    <property type="entry name" value="DNA-BINDING PROTEIN HU-BETA"/>
    <property type="match status" value="1"/>
</dbReference>
<protein>
    <submittedName>
        <fullName evidence="5">HU family DNA-binding protein</fullName>
    </submittedName>
</protein>
<gene>
    <name evidence="5" type="ORF">LVJ82_01115</name>
</gene>
<dbReference type="SMART" id="SM00411">
    <property type="entry name" value="BHL"/>
    <property type="match status" value="1"/>
</dbReference>
<keyword evidence="3 5" id="KW-0238">DNA-binding</keyword>
<dbReference type="InterPro" id="IPR010992">
    <property type="entry name" value="IHF-like_DNA-bd_dom_sf"/>
</dbReference>
<keyword evidence="2" id="KW-0226">DNA condensation</keyword>
<evidence type="ECO:0000256" key="1">
    <source>
        <dbReference type="ARBA" id="ARBA00010529"/>
    </source>
</evidence>
<dbReference type="PRINTS" id="PR01727">
    <property type="entry name" value="DNABINDINGHU"/>
</dbReference>
<evidence type="ECO:0000256" key="2">
    <source>
        <dbReference type="ARBA" id="ARBA00023067"/>
    </source>
</evidence>
<dbReference type="Proteomes" id="UP000832011">
    <property type="component" value="Chromosome"/>
</dbReference>
<sequence>MNKTELIAAMAQEAGISKTEAERVLNAFTTTVQSSLKAGADVAISGFGTFAISESAERQGRNPKTGESITIAAAKKPKFKAAKALKDTVNS</sequence>
<dbReference type="Gene3D" id="4.10.520.10">
    <property type="entry name" value="IHF-like DNA-binding proteins"/>
    <property type="match status" value="1"/>
</dbReference>
<dbReference type="CDD" id="cd13831">
    <property type="entry name" value="HU"/>
    <property type="match status" value="1"/>
</dbReference>
<dbReference type="Pfam" id="PF00216">
    <property type="entry name" value="Bac_DNA_binding"/>
    <property type="match status" value="1"/>
</dbReference>
<dbReference type="RefSeq" id="WP_058305508.1">
    <property type="nucleotide sequence ID" value="NZ_CABKVG010000007.1"/>
</dbReference>
<comment type="similarity">
    <text evidence="1 4">Belongs to the bacterial histone-like protein family.</text>
</comment>
<evidence type="ECO:0000256" key="3">
    <source>
        <dbReference type="ARBA" id="ARBA00023125"/>
    </source>
</evidence>
<dbReference type="InterPro" id="IPR000119">
    <property type="entry name" value="Hist_DNA-bd"/>
</dbReference>
<dbReference type="GO" id="GO:0003677">
    <property type="term" value="F:DNA binding"/>
    <property type="evidence" value="ECO:0007669"/>
    <property type="project" value="UniProtKB-KW"/>
</dbReference>
<keyword evidence="6" id="KW-1185">Reference proteome</keyword>
<proteinExistence type="inferred from homology"/>
<organism evidence="5 6">
    <name type="scientific">Vitreoscilla massiliensis</name>
    <dbReference type="NCBI Taxonomy" id="1689272"/>
    <lineage>
        <taxon>Bacteria</taxon>
        <taxon>Pseudomonadati</taxon>
        <taxon>Pseudomonadota</taxon>
        <taxon>Betaproteobacteria</taxon>
        <taxon>Neisseriales</taxon>
        <taxon>Neisseriaceae</taxon>
        <taxon>Vitreoscilla</taxon>
    </lineage>
</organism>
<dbReference type="EMBL" id="CP091511">
    <property type="protein sequence ID" value="UOO89615.1"/>
    <property type="molecule type" value="Genomic_DNA"/>
</dbReference>
<dbReference type="SUPFAM" id="SSF47729">
    <property type="entry name" value="IHF-like DNA-binding proteins"/>
    <property type="match status" value="1"/>
</dbReference>